<name>A0A8W8KYI7_MAGGI</name>
<evidence type="ECO:0000313" key="3">
    <source>
        <dbReference type="EnsemblMetazoa" id="G2513.2:cds"/>
    </source>
</evidence>
<protein>
    <recommendedName>
        <fullName evidence="2">Ig-like domain-containing protein</fullName>
    </recommendedName>
</protein>
<accession>A0A8W8KYI7</accession>
<dbReference type="InterPro" id="IPR036179">
    <property type="entry name" value="Ig-like_dom_sf"/>
</dbReference>
<organism evidence="3 4">
    <name type="scientific">Magallana gigas</name>
    <name type="common">Pacific oyster</name>
    <name type="synonym">Crassostrea gigas</name>
    <dbReference type="NCBI Taxonomy" id="29159"/>
    <lineage>
        <taxon>Eukaryota</taxon>
        <taxon>Metazoa</taxon>
        <taxon>Spiralia</taxon>
        <taxon>Lophotrochozoa</taxon>
        <taxon>Mollusca</taxon>
        <taxon>Bivalvia</taxon>
        <taxon>Autobranchia</taxon>
        <taxon>Pteriomorphia</taxon>
        <taxon>Ostreida</taxon>
        <taxon>Ostreoidea</taxon>
        <taxon>Ostreidae</taxon>
        <taxon>Magallana</taxon>
    </lineage>
</organism>
<reference evidence="3" key="1">
    <citation type="submission" date="2022-08" db="UniProtKB">
        <authorList>
            <consortium name="EnsemblMetazoa"/>
        </authorList>
    </citation>
    <scope>IDENTIFICATION</scope>
    <source>
        <strain evidence="3">05x7-T-G4-1.051#20</strain>
    </source>
</reference>
<dbReference type="EnsemblMetazoa" id="G2513.2">
    <property type="protein sequence ID" value="G2513.2:cds"/>
    <property type="gene ID" value="G2513"/>
</dbReference>
<dbReference type="AlphaFoldDB" id="A0A8W8KYI7"/>
<keyword evidence="4" id="KW-1185">Reference proteome</keyword>
<proteinExistence type="predicted"/>
<dbReference type="InterPro" id="IPR007110">
    <property type="entry name" value="Ig-like_dom"/>
</dbReference>
<feature type="signal peptide" evidence="1">
    <location>
        <begin position="1"/>
        <end position="15"/>
    </location>
</feature>
<dbReference type="PROSITE" id="PS50835">
    <property type="entry name" value="IG_LIKE"/>
    <property type="match status" value="1"/>
</dbReference>
<keyword evidence="1" id="KW-0732">Signal</keyword>
<evidence type="ECO:0000256" key="1">
    <source>
        <dbReference type="SAM" id="SignalP"/>
    </source>
</evidence>
<dbReference type="SUPFAM" id="SSF48726">
    <property type="entry name" value="Immunoglobulin"/>
    <property type="match status" value="1"/>
</dbReference>
<feature type="chain" id="PRO_5036469422" description="Ig-like domain-containing protein" evidence="1">
    <location>
        <begin position="16"/>
        <end position="428"/>
    </location>
</feature>
<sequence>MFWILLCLTITSVSSSWTNQDVAININHPFAYIGDGGIRIRCEAIGTKIRKAEWMTILLEGHLYERPLVNMVRTPNNSHTFEWGDEFNVTDLQQRMTVNGSLEVLPFLVLDIYSAKIEDGGRYTCNYGGLDANNHMLEFHESEDFFVQYHIIQSNITGALSLNKDVVITINMLSAYIGESGLRVRCESPGNVIKKPEWISIMIEGHMYQRPMAYMFKALNSTKSTFEWSEEFNITDLDNRIAYSGDLLSHNSYMELEFKEIKCEDGGRYTCLFNGLNSNGNVTQYISSGDFVVKSLNGKPSIKDNKGQLIPNNTVYHINPGKNLYFNCEGITGKPKIPIIWTESNGTTERVLKGKDGVTPEMDNIPNDDLCRFHSTVHLYFTMPNTSIPVTLACKIAQVKEVTGPPALKGGFSGVHVLKKQKTERHNE</sequence>
<feature type="domain" description="Ig-like" evidence="2">
    <location>
        <begin position="164"/>
        <end position="287"/>
    </location>
</feature>
<evidence type="ECO:0000313" key="4">
    <source>
        <dbReference type="Proteomes" id="UP000005408"/>
    </source>
</evidence>
<dbReference type="Proteomes" id="UP000005408">
    <property type="component" value="Unassembled WGS sequence"/>
</dbReference>
<evidence type="ECO:0000259" key="2">
    <source>
        <dbReference type="PROSITE" id="PS50835"/>
    </source>
</evidence>